<dbReference type="eggNOG" id="ENOG5030TG4">
    <property type="taxonomic scope" value="Bacteria"/>
</dbReference>
<dbReference type="KEGG" id="tro:trd_A0516"/>
<dbReference type="HOGENOM" id="CLU_567336_0_0_0"/>
<dbReference type="RefSeq" id="WP_012642517.1">
    <property type="nucleotide sequence ID" value="NC_011961.1"/>
</dbReference>
<feature type="compositionally biased region" description="Pro residues" evidence="1">
    <location>
        <begin position="216"/>
        <end position="238"/>
    </location>
</feature>
<feature type="compositionally biased region" description="Pro residues" evidence="1">
    <location>
        <begin position="189"/>
        <end position="199"/>
    </location>
</feature>
<dbReference type="EMBL" id="CP001276">
    <property type="protein sequence ID" value="ACM06530.1"/>
    <property type="molecule type" value="Genomic_DNA"/>
</dbReference>
<evidence type="ECO:0000256" key="2">
    <source>
        <dbReference type="SAM" id="Phobius"/>
    </source>
</evidence>
<organism evidence="3 4">
    <name type="scientific">Thermomicrobium roseum (strain ATCC 27502 / DSM 5159 / P-2)</name>
    <dbReference type="NCBI Taxonomy" id="309801"/>
    <lineage>
        <taxon>Bacteria</taxon>
        <taxon>Pseudomonadati</taxon>
        <taxon>Thermomicrobiota</taxon>
        <taxon>Thermomicrobia</taxon>
        <taxon>Thermomicrobiales</taxon>
        <taxon>Thermomicrobiaceae</taxon>
        <taxon>Thermomicrobium</taxon>
    </lineage>
</organism>
<reference evidence="3 4" key="1">
    <citation type="journal article" date="2009" name="PLoS ONE">
        <title>Complete genome sequence of the aerobic CO-oxidizing thermophile Thermomicrobium roseum.</title>
        <authorList>
            <person name="Wu D."/>
            <person name="Raymond J."/>
            <person name="Wu M."/>
            <person name="Chatterji S."/>
            <person name="Ren Q."/>
            <person name="Graham J.E."/>
            <person name="Bryant D.A."/>
            <person name="Robb F."/>
            <person name="Colman A."/>
            <person name="Tallon L.J."/>
            <person name="Badger J.H."/>
            <person name="Madupu R."/>
            <person name="Ward N.L."/>
            <person name="Eisen J.A."/>
        </authorList>
    </citation>
    <scope>NUCLEOTIDE SEQUENCE [LARGE SCALE GENOMIC DNA]</scope>
    <source>
        <strain evidence="4">ATCC 27502 / DSM 5159 / P-2</strain>
        <plasmid evidence="3">unnamed</plasmid>
    </source>
</reference>
<proteinExistence type="predicted"/>
<feature type="transmembrane region" description="Helical" evidence="2">
    <location>
        <begin position="137"/>
        <end position="158"/>
    </location>
</feature>
<keyword evidence="2" id="KW-0472">Membrane</keyword>
<keyword evidence="2" id="KW-1133">Transmembrane helix</keyword>
<feature type="compositionally biased region" description="Low complexity" evidence="1">
    <location>
        <begin position="200"/>
        <end position="215"/>
    </location>
</feature>
<protein>
    <submittedName>
        <fullName evidence="3">Tat (Twin-arginine translocation) pathway signal sequence domain protein</fullName>
    </submittedName>
</protein>
<feature type="compositionally biased region" description="Low complexity" evidence="1">
    <location>
        <begin position="239"/>
        <end position="254"/>
    </location>
</feature>
<gene>
    <name evidence="3" type="ordered locus">trd_A0516</name>
</gene>
<dbReference type="AlphaFoldDB" id="B9L402"/>
<evidence type="ECO:0000313" key="4">
    <source>
        <dbReference type="Proteomes" id="UP000000447"/>
    </source>
</evidence>
<geneLocation type="plasmid" evidence="4">
    <name>Tros</name>
</geneLocation>
<feature type="compositionally biased region" description="Pro residues" evidence="1">
    <location>
        <begin position="255"/>
        <end position="279"/>
    </location>
</feature>
<sequence>MLSGARYTGEPAPQRPPACPYFRLLVDPEAHALSLGEQRVCAADHRPLTDLAWQASYCLGSFDQCPRLRLARGEPDPQPGSYLLDLLASQRAWTPAGIGSVGPTGGTAPAAGASLVGSRTGPTVALRQRLIELTRRPLVVAVLTTALLGGLWAGIALANSLVTNRPAVDAGQRTVTSAPAFTLRTDRPAPTPTPLPAPAQLPGLPVLSASRASTPTPTPVPRPSPTVTPTHEPMPTPSPALASTPSPAVVAPNAPVVPPRTSPPSVTPTPVPHPEPTPEATPAVWPWPSVSPPVAATPVLTATPSPTPSPTPDPWRDLPPMARMGQPVPVASIGGVLGTLTPYAFAGNNLAGAAPADSDAVAHLSLPATAAVLYGTQSGASQGRIWLNPSSSVQRLVLVAEGMTNPGSLAPVLRIGINGLTVWEGVSPFPHGEWGTFAWMIDKSQLLAGSQLTISLSLATPGDYGTEPWVALATVTVYVDS</sequence>
<feature type="region of interest" description="Disordered" evidence="1">
    <location>
        <begin position="178"/>
        <end position="283"/>
    </location>
</feature>
<name>B9L402_THERP</name>
<evidence type="ECO:0000313" key="3">
    <source>
        <dbReference type="EMBL" id="ACM06530.1"/>
    </source>
</evidence>
<accession>B9L402</accession>
<keyword evidence="4" id="KW-1185">Reference proteome</keyword>
<keyword evidence="2" id="KW-0812">Transmembrane</keyword>
<dbReference type="Proteomes" id="UP000000447">
    <property type="component" value="Plasmid unnamed"/>
</dbReference>
<keyword evidence="3" id="KW-0614">Plasmid</keyword>
<evidence type="ECO:0000256" key="1">
    <source>
        <dbReference type="SAM" id="MobiDB-lite"/>
    </source>
</evidence>